<keyword evidence="21" id="KW-1185">Reference proteome</keyword>
<dbReference type="InterPro" id="IPR001054">
    <property type="entry name" value="A/G_cyclase"/>
</dbReference>
<dbReference type="EC" id="4.6.1.2" evidence="4 16"/>
<dbReference type="GO" id="GO:0005886">
    <property type="term" value="C:plasma membrane"/>
    <property type="evidence" value="ECO:0007669"/>
    <property type="project" value="UniProtKB-SubCell"/>
</dbReference>
<evidence type="ECO:0000256" key="6">
    <source>
        <dbReference type="ARBA" id="ARBA00022692"/>
    </source>
</evidence>
<sequence length="739" mass="83384">SQVEDAFTQPPFNCSDCTDVETSVSRVAELHDALYLFALVRNKTVATDPDQRTRMSGKAAVQKAEMTFAGQSGSVKINANGTRDPSFVVYTLTASDTNQLVIQIDTTLRPGNAYRNTTITNLFTSESVMWVSRGGVRPVNQPKCGFGGNQCPLTFQEQYLAFVIAAIGAFIIIVILLIFVFCWVIRSRQREEALQNRVWQISFGNLTKPSQKSHSTSRYSLQSSLTTSTRMTMDSKKETELHAFFFLFNDAVVARKHNIRHYLGRKETLEMRQLHGLDHDNLNKFIGICDDGPQFMTIWRYCGRGSLRDVIEKGTLQMDWFFKFSIMRDISEGIHYLHHSVLGAHGWLSSGTCLVDERWQLKITFHGCKYIKETENKHAKNLLWTAPELIRDIDPLGTKAGDIYSFAIICSEIVTRKSAWNVEESHIDVDELVYKLKRGGKNPPRPDLSGDNENEVNSSMLLLIKDCWAEDPAVRPNSDQVRALVKSINHGRSANLMDHVFNVLEQYASNLEEEVESRMKELVEEKKKSDILLYRMLPRQVAEKLKLGQAVEPEGFDCVTIFFSDVVSFTTLASRSTPIQVVNLLNDLYSTFDAIIDEHDVYKVETIGDGYLCVSGLPHRNGNEHAKEVAEMSKALLKAIRIFKIPHLPSEKIQIRIGMHTGSSVAGVVGITMPRYCLFGDSVNTAARMESNGKPMRIHISAETNHFLTEVIGGYRTELRGEVIIKGKGTIETYWLLED</sequence>
<evidence type="ECO:0000313" key="20">
    <source>
        <dbReference type="EMBL" id="GMS95086.1"/>
    </source>
</evidence>
<dbReference type="Pfam" id="PF07701">
    <property type="entry name" value="HNOBA"/>
    <property type="match status" value="1"/>
</dbReference>
<organism evidence="20 21">
    <name type="scientific">Pristionchus entomophagus</name>
    <dbReference type="NCBI Taxonomy" id="358040"/>
    <lineage>
        <taxon>Eukaryota</taxon>
        <taxon>Metazoa</taxon>
        <taxon>Ecdysozoa</taxon>
        <taxon>Nematoda</taxon>
        <taxon>Chromadorea</taxon>
        <taxon>Rhabditida</taxon>
        <taxon>Rhabditina</taxon>
        <taxon>Diplogasteromorpha</taxon>
        <taxon>Diplogasteroidea</taxon>
        <taxon>Neodiplogasteridae</taxon>
        <taxon>Pristionchus</taxon>
    </lineage>
</organism>
<evidence type="ECO:0000256" key="8">
    <source>
        <dbReference type="ARBA" id="ARBA00022741"/>
    </source>
</evidence>
<evidence type="ECO:0000313" key="21">
    <source>
        <dbReference type="Proteomes" id="UP001432027"/>
    </source>
</evidence>
<proteinExistence type="inferred from homology"/>
<evidence type="ECO:0000256" key="17">
    <source>
        <dbReference type="SAM" id="Phobius"/>
    </source>
</evidence>
<dbReference type="FunFam" id="1.10.510.10:FF:000990">
    <property type="entry name" value="Guanylate cyclase"/>
    <property type="match status" value="1"/>
</dbReference>
<keyword evidence="11" id="KW-0675">Receptor</keyword>
<evidence type="ECO:0000256" key="12">
    <source>
        <dbReference type="ARBA" id="ARBA00023180"/>
    </source>
</evidence>
<evidence type="ECO:0000256" key="14">
    <source>
        <dbReference type="ARBA" id="ARBA00023293"/>
    </source>
</evidence>
<keyword evidence="7" id="KW-0732">Signal</keyword>
<comment type="subcellular location">
    <subcellularLocation>
        <location evidence="2">Cell membrane</location>
    </subcellularLocation>
    <subcellularLocation>
        <location evidence="3">Membrane</location>
        <topology evidence="3">Single-pass type I membrane protein</topology>
    </subcellularLocation>
</comment>
<dbReference type="InterPro" id="IPR029787">
    <property type="entry name" value="Nucleotide_cyclase"/>
</dbReference>
<evidence type="ECO:0000256" key="5">
    <source>
        <dbReference type="ARBA" id="ARBA00022475"/>
    </source>
</evidence>
<evidence type="ECO:0000259" key="18">
    <source>
        <dbReference type="PROSITE" id="PS50011"/>
    </source>
</evidence>
<dbReference type="InterPro" id="IPR050401">
    <property type="entry name" value="Cyclic_nucleotide_synthase"/>
</dbReference>
<dbReference type="CDD" id="cd07302">
    <property type="entry name" value="CHD"/>
    <property type="match status" value="1"/>
</dbReference>
<keyword evidence="5" id="KW-1003">Cell membrane</keyword>
<dbReference type="Proteomes" id="UP001432027">
    <property type="component" value="Unassembled WGS sequence"/>
</dbReference>
<dbReference type="PANTHER" id="PTHR11920:SF493">
    <property type="entry name" value="RECEPTOR-TYPE GUANYLATE CYCLASE GCY-22"/>
    <property type="match status" value="1"/>
</dbReference>
<evidence type="ECO:0000256" key="9">
    <source>
        <dbReference type="ARBA" id="ARBA00022989"/>
    </source>
</evidence>
<dbReference type="PROSITE" id="PS50125">
    <property type="entry name" value="GUANYLATE_CYCLASE_2"/>
    <property type="match status" value="1"/>
</dbReference>
<keyword evidence="13 15" id="KW-0456">Lyase</keyword>
<dbReference type="GO" id="GO:0007635">
    <property type="term" value="P:chemosensory behavior"/>
    <property type="evidence" value="ECO:0007669"/>
    <property type="project" value="UniProtKB-ARBA"/>
</dbReference>
<dbReference type="InterPro" id="IPR018297">
    <property type="entry name" value="A/G_cyclase_CS"/>
</dbReference>
<dbReference type="AlphaFoldDB" id="A0AAV5TL82"/>
<dbReference type="SMART" id="SM00044">
    <property type="entry name" value="CYCc"/>
    <property type="match status" value="1"/>
</dbReference>
<comment type="catalytic activity">
    <reaction evidence="1 16">
        <text>GTP = 3',5'-cyclic GMP + diphosphate</text>
        <dbReference type="Rhea" id="RHEA:13665"/>
        <dbReference type="ChEBI" id="CHEBI:33019"/>
        <dbReference type="ChEBI" id="CHEBI:37565"/>
        <dbReference type="ChEBI" id="CHEBI:57746"/>
        <dbReference type="EC" id="4.6.1.2"/>
    </reaction>
</comment>
<keyword evidence="6 17" id="KW-0812">Transmembrane</keyword>
<dbReference type="GO" id="GO:0001653">
    <property type="term" value="F:peptide receptor activity"/>
    <property type="evidence" value="ECO:0007669"/>
    <property type="project" value="TreeGrafter"/>
</dbReference>
<dbReference type="PANTHER" id="PTHR11920">
    <property type="entry name" value="GUANYLYL CYCLASE"/>
    <property type="match status" value="1"/>
</dbReference>
<keyword evidence="12" id="KW-0325">Glycoprotein</keyword>
<name>A0AAV5TL82_9BILA</name>
<dbReference type="InterPro" id="IPR001245">
    <property type="entry name" value="Ser-Thr/Tyr_kinase_cat_dom"/>
</dbReference>
<dbReference type="InterPro" id="IPR000719">
    <property type="entry name" value="Prot_kinase_dom"/>
</dbReference>
<protein>
    <recommendedName>
        <fullName evidence="4 16">Guanylate cyclase</fullName>
        <ecNumber evidence="4 16">4.6.1.2</ecNumber>
    </recommendedName>
</protein>
<evidence type="ECO:0000256" key="3">
    <source>
        <dbReference type="ARBA" id="ARBA00004479"/>
    </source>
</evidence>
<keyword evidence="8" id="KW-0547">Nucleotide-binding</keyword>
<evidence type="ECO:0000256" key="10">
    <source>
        <dbReference type="ARBA" id="ARBA00023136"/>
    </source>
</evidence>
<dbReference type="GO" id="GO:0005524">
    <property type="term" value="F:ATP binding"/>
    <property type="evidence" value="ECO:0007669"/>
    <property type="project" value="InterPro"/>
</dbReference>
<dbReference type="PROSITE" id="PS50011">
    <property type="entry name" value="PROTEIN_KINASE_DOM"/>
    <property type="match status" value="1"/>
</dbReference>
<evidence type="ECO:0000256" key="13">
    <source>
        <dbReference type="ARBA" id="ARBA00023239"/>
    </source>
</evidence>
<evidence type="ECO:0000256" key="15">
    <source>
        <dbReference type="RuleBase" id="RU000405"/>
    </source>
</evidence>
<dbReference type="EMBL" id="BTSX01000004">
    <property type="protein sequence ID" value="GMS95086.1"/>
    <property type="molecule type" value="Genomic_DNA"/>
</dbReference>
<dbReference type="Gene3D" id="1.10.510.10">
    <property type="entry name" value="Transferase(Phosphotransferase) domain 1"/>
    <property type="match status" value="1"/>
</dbReference>
<dbReference type="GO" id="GO:0006935">
    <property type="term" value="P:chemotaxis"/>
    <property type="evidence" value="ECO:0007669"/>
    <property type="project" value="UniProtKB-ARBA"/>
</dbReference>
<evidence type="ECO:0000256" key="4">
    <source>
        <dbReference type="ARBA" id="ARBA00012202"/>
    </source>
</evidence>
<feature type="non-terminal residue" evidence="20">
    <location>
        <position position="739"/>
    </location>
</feature>
<reference evidence="20" key="1">
    <citation type="submission" date="2023-10" db="EMBL/GenBank/DDBJ databases">
        <title>Genome assembly of Pristionchus species.</title>
        <authorList>
            <person name="Yoshida K."/>
            <person name="Sommer R.J."/>
        </authorList>
    </citation>
    <scope>NUCLEOTIDE SEQUENCE</scope>
    <source>
        <strain evidence="20">RS0144</strain>
    </source>
</reference>
<dbReference type="Gene3D" id="3.40.50.2300">
    <property type="match status" value="1"/>
</dbReference>
<dbReference type="InterPro" id="IPR028082">
    <property type="entry name" value="Peripla_BP_I"/>
</dbReference>
<comment type="similarity">
    <text evidence="15">Belongs to the adenylyl cyclase class-4/guanylyl cyclase family.</text>
</comment>
<keyword evidence="10 17" id="KW-0472">Membrane</keyword>
<dbReference type="Pfam" id="PF07714">
    <property type="entry name" value="PK_Tyr_Ser-Thr"/>
    <property type="match status" value="1"/>
</dbReference>
<dbReference type="SUPFAM" id="SSF53822">
    <property type="entry name" value="Periplasmic binding protein-like I"/>
    <property type="match status" value="1"/>
</dbReference>
<keyword evidence="14 16" id="KW-0141">cGMP biosynthesis</keyword>
<dbReference type="GO" id="GO:0004672">
    <property type="term" value="F:protein kinase activity"/>
    <property type="evidence" value="ECO:0007669"/>
    <property type="project" value="InterPro"/>
</dbReference>
<gene>
    <name evidence="20" type="ORF">PENTCL1PPCAC_17261</name>
</gene>
<comment type="caution">
    <text evidence="20">The sequence shown here is derived from an EMBL/GenBank/DDBJ whole genome shotgun (WGS) entry which is preliminary data.</text>
</comment>
<evidence type="ECO:0000259" key="19">
    <source>
        <dbReference type="PROSITE" id="PS50125"/>
    </source>
</evidence>
<dbReference type="FunFam" id="3.30.70.1230:FF:000023">
    <property type="entry name" value="Guanylate cyclase"/>
    <property type="match status" value="1"/>
</dbReference>
<feature type="domain" description="Guanylate cyclase" evidence="19">
    <location>
        <begin position="560"/>
        <end position="690"/>
    </location>
</feature>
<dbReference type="GO" id="GO:0004383">
    <property type="term" value="F:guanylate cyclase activity"/>
    <property type="evidence" value="ECO:0007669"/>
    <property type="project" value="UniProtKB-EC"/>
</dbReference>
<dbReference type="Gene3D" id="3.30.70.1230">
    <property type="entry name" value="Nucleotide cyclase"/>
    <property type="match status" value="1"/>
</dbReference>
<dbReference type="SUPFAM" id="SSF56112">
    <property type="entry name" value="Protein kinase-like (PK-like)"/>
    <property type="match status" value="1"/>
</dbReference>
<dbReference type="GO" id="GO:0035556">
    <property type="term" value="P:intracellular signal transduction"/>
    <property type="evidence" value="ECO:0007669"/>
    <property type="project" value="InterPro"/>
</dbReference>
<evidence type="ECO:0000256" key="11">
    <source>
        <dbReference type="ARBA" id="ARBA00023170"/>
    </source>
</evidence>
<dbReference type="SUPFAM" id="SSF55073">
    <property type="entry name" value="Nucleotide cyclase"/>
    <property type="match status" value="1"/>
</dbReference>
<feature type="domain" description="Protein kinase" evidence="18">
    <location>
        <begin position="192"/>
        <end position="502"/>
    </location>
</feature>
<dbReference type="PROSITE" id="PS00452">
    <property type="entry name" value="GUANYLATE_CYCLASE_1"/>
    <property type="match status" value="1"/>
</dbReference>
<dbReference type="Pfam" id="PF00211">
    <property type="entry name" value="Guanylate_cyc"/>
    <property type="match status" value="1"/>
</dbReference>
<evidence type="ECO:0000256" key="7">
    <source>
        <dbReference type="ARBA" id="ARBA00022729"/>
    </source>
</evidence>
<evidence type="ECO:0000256" key="16">
    <source>
        <dbReference type="RuleBase" id="RU003431"/>
    </source>
</evidence>
<evidence type="ECO:0000256" key="2">
    <source>
        <dbReference type="ARBA" id="ARBA00004236"/>
    </source>
</evidence>
<keyword evidence="9 17" id="KW-1133">Transmembrane helix</keyword>
<dbReference type="GO" id="GO:0004016">
    <property type="term" value="F:adenylate cyclase activity"/>
    <property type="evidence" value="ECO:0007669"/>
    <property type="project" value="TreeGrafter"/>
</dbReference>
<feature type="transmembrane region" description="Helical" evidence="17">
    <location>
        <begin position="159"/>
        <end position="185"/>
    </location>
</feature>
<dbReference type="InterPro" id="IPR011009">
    <property type="entry name" value="Kinase-like_dom_sf"/>
</dbReference>
<evidence type="ECO:0000256" key="1">
    <source>
        <dbReference type="ARBA" id="ARBA00001436"/>
    </source>
</evidence>
<feature type="non-terminal residue" evidence="20">
    <location>
        <position position="1"/>
    </location>
</feature>
<dbReference type="GO" id="GO:0007168">
    <property type="term" value="P:receptor guanylyl cyclase signaling pathway"/>
    <property type="evidence" value="ECO:0007669"/>
    <property type="project" value="TreeGrafter"/>
</dbReference>
<dbReference type="InterPro" id="IPR011645">
    <property type="entry name" value="HNOB_dom_associated"/>
</dbReference>
<accession>A0AAV5TL82</accession>